<dbReference type="STRING" id="1802726.A3B07_00290"/>
<dbReference type="Proteomes" id="UP000178817">
    <property type="component" value="Unassembled WGS sequence"/>
</dbReference>
<evidence type="ECO:0008006" key="3">
    <source>
        <dbReference type="Google" id="ProtNLM"/>
    </source>
</evidence>
<protein>
    <recommendedName>
        <fullName evidence="3">PE-PGRS family protein</fullName>
    </recommendedName>
</protein>
<organism evidence="1 2">
    <name type="scientific">Candidatus Yonathbacteria bacterium RIFCSPLOWO2_01_FULL_43_27</name>
    <dbReference type="NCBI Taxonomy" id="1802726"/>
    <lineage>
        <taxon>Bacteria</taxon>
        <taxon>Candidatus Yonathiibacteriota</taxon>
    </lineage>
</organism>
<accession>A0A1G2SDZ9</accession>
<sequence>MKNIIQLTKIIGLAIVLSLGLSYAYAWTAPTAIPPTGNADAPINTSGSDQTKTGILRVTDLVTGKITFTDGSSVTTAPTPHGKQLFTSNGTFTVPMGVTKVYLTGSGSGGTGGSGAKGTSWGGSVGGIGATGYGIGSNGARGSGCEAWLGGIGGIGPGYSSAKPAVNATGSPGGGGGGLGQSVYNKEVAVTEGQSYSVILGAGLPTSFGTVFSLAKGGNGGNGSGMTGGVAGTNGAQGLPVFGSSGGGGGGGGCLTGGAGGAGAPGYLLVEW</sequence>
<comment type="caution">
    <text evidence="1">The sequence shown here is derived from an EMBL/GenBank/DDBJ whole genome shotgun (WGS) entry which is preliminary data.</text>
</comment>
<dbReference type="EMBL" id="MHUV01000001">
    <property type="protein sequence ID" value="OHA83194.1"/>
    <property type="molecule type" value="Genomic_DNA"/>
</dbReference>
<reference evidence="1 2" key="1">
    <citation type="journal article" date="2016" name="Nat. Commun.">
        <title>Thousands of microbial genomes shed light on interconnected biogeochemical processes in an aquifer system.</title>
        <authorList>
            <person name="Anantharaman K."/>
            <person name="Brown C.T."/>
            <person name="Hug L.A."/>
            <person name="Sharon I."/>
            <person name="Castelle C.J."/>
            <person name="Probst A.J."/>
            <person name="Thomas B.C."/>
            <person name="Singh A."/>
            <person name="Wilkins M.J."/>
            <person name="Karaoz U."/>
            <person name="Brodie E.L."/>
            <person name="Williams K.H."/>
            <person name="Hubbard S.S."/>
            <person name="Banfield J.F."/>
        </authorList>
    </citation>
    <scope>NUCLEOTIDE SEQUENCE [LARGE SCALE GENOMIC DNA]</scope>
</reference>
<dbReference type="AlphaFoldDB" id="A0A1G2SDZ9"/>
<gene>
    <name evidence="1" type="ORF">A3B07_00290</name>
</gene>
<evidence type="ECO:0000313" key="2">
    <source>
        <dbReference type="Proteomes" id="UP000178817"/>
    </source>
</evidence>
<proteinExistence type="predicted"/>
<name>A0A1G2SDZ9_9BACT</name>
<evidence type="ECO:0000313" key="1">
    <source>
        <dbReference type="EMBL" id="OHA83194.1"/>
    </source>
</evidence>